<keyword evidence="11 19" id="KW-0472">Membrane</keyword>
<keyword evidence="13" id="KW-0325">Glycoprotein</keyword>
<keyword evidence="5 20" id="KW-0732">Signal</keyword>
<keyword evidence="12" id="KW-1015">Disulfide bond</keyword>
<evidence type="ECO:0000256" key="11">
    <source>
        <dbReference type="ARBA" id="ARBA00023136"/>
    </source>
</evidence>
<keyword evidence="2" id="KW-0217">Developmental protein</keyword>
<dbReference type="GO" id="GO:0030317">
    <property type="term" value="P:flagellated sperm motility"/>
    <property type="evidence" value="ECO:0007669"/>
    <property type="project" value="TreeGrafter"/>
</dbReference>
<evidence type="ECO:0000259" key="22">
    <source>
        <dbReference type="Pfam" id="PF22850"/>
    </source>
</evidence>
<feature type="domain" description="CATSPERD beta-propeller" evidence="21">
    <location>
        <begin position="48"/>
        <end position="141"/>
    </location>
</feature>
<dbReference type="PANTHER" id="PTHR33722">
    <property type="entry name" value="CATION CHANNEL SPERM-ASSOCIATED PROTEIN SUBUNIT DELTA-RELATED"/>
    <property type="match status" value="1"/>
</dbReference>
<evidence type="ECO:0000256" key="16">
    <source>
        <dbReference type="ARBA" id="ARBA00040129"/>
    </source>
</evidence>
<evidence type="ECO:0000256" key="1">
    <source>
        <dbReference type="ARBA" id="ARBA00010246"/>
    </source>
</evidence>
<keyword evidence="3" id="KW-1003">Cell membrane</keyword>
<keyword evidence="8" id="KW-0744">Spermatogenesis</keyword>
<accession>A0A8C3JU41</accession>
<feature type="domain" description="CATSPERD/E C-terminal" evidence="22">
    <location>
        <begin position="548"/>
        <end position="762"/>
    </location>
</feature>
<keyword evidence="6" id="KW-0221">Differentiation</keyword>
<comment type="similarity">
    <text evidence="1">Belongs to the CATSPERD family.</text>
</comment>
<evidence type="ECO:0000313" key="25">
    <source>
        <dbReference type="Proteomes" id="UP000694419"/>
    </source>
</evidence>
<dbReference type="PANTHER" id="PTHR33722:SF1">
    <property type="entry name" value="CATION CHANNEL SPERM-ASSOCIATED AUXILIARY SUBUNIT DELTA"/>
    <property type="match status" value="1"/>
</dbReference>
<reference evidence="24" key="1">
    <citation type="submission" date="2025-08" db="UniProtKB">
        <authorList>
            <consortium name="Ensembl"/>
        </authorList>
    </citation>
    <scope>IDENTIFICATION</scope>
</reference>
<comment type="subcellular location">
    <subcellularLocation>
        <location evidence="15">Cell projection</location>
        <location evidence="15">Cilium</location>
        <location evidence="15">Flagellum membrane</location>
        <topology evidence="15">Single-pass type I membrane protein</topology>
    </subcellularLocation>
</comment>
<dbReference type="AlphaFoldDB" id="A0A8C3JU41"/>
<evidence type="ECO:0000256" key="13">
    <source>
        <dbReference type="ARBA" id="ARBA00023180"/>
    </source>
</evidence>
<evidence type="ECO:0000256" key="7">
    <source>
        <dbReference type="ARBA" id="ARBA00022846"/>
    </source>
</evidence>
<evidence type="ECO:0000256" key="20">
    <source>
        <dbReference type="SAM" id="SignalP"/>
    </source>
</evidence>
<reference evidence="24" key="2">
    <citation type="submission" date="2025-09" db="UniProtKB">
        <authorList>
            <consortium name="Ensembl"/>
        </authorList>
    </citation>
    <scope>IDENTIFICATION</scope>
</reference>
<feature type="domain" description="CATSPERD Ig-like" evidence="23">
    <location>
        <begin position="399"/>
        <end position="518"/>
    </location>
</feature>
<comment type="function">
    <text evidence="18">Auxiliary component of the CatSper complex, a complex involved in sperm cell hyperactivation. Sperm cell hyperactivation is needed for sperm motility which is essential late in the preparation of sperm for fertilization. Required for CATSPER1 stability before intraflagellar transport and/or incorporation of the CatSper complex channel into the flagellar membrane.</text>
</comment>
<evidence type="ECO:0000256" key="6">
    <source>
        <dbReference type="ARBA" id="ARBA00022782"/>
    </source>
</evidence>
<dbReference type="GO" id="GO:0048240">
    <property type="term" value="P:sperm capacitation"/>
    <property type="evidence" value="ECO:0007669"/>
    <property type="project" value="TreeGrafter"/>
</dbReference>
<evidence type="ECO:0000256" key="9">
    <source>
        <dbReference type="ARBA" id="ARBA00022989"/>
    </source>
</evidence>
<evidence type="ECO:0000256" key="4">
    <source>
        <dbReference type="ARBA" id="ARBA00022692"/>
    </source>
</evidence>
<protein>
    <recommendedName>
        <fullName evidence="16">Cation channel sperm-associated auxiliary subunit delta</fullName>
    </recommendedName>
    <alternativeName>
        <fullName evidence="17">Transmembrane protein 146</fullName>
    </alternativeName>
</protein>
<evidence type="ECO:0000256" key="17">
    <source>
        <dbReference type="ARBA" id="ARBA00041424"/>
    </source>
</evidence>
<keyword evidence="7" id="KW-0282">Flagellum</keyword>
<dbReference type="Pfam" id="PF15020">
    <property type="entry name" value="Beta-prop_CATSPERD"/>
    <property type="match status" value="2"/>
</dbReference>
<dbReference type="Pfam" id="PF22850">
    <property type="entry name" value="CATSPERD-E_C"/>
    <property type="match status" value="1"/>
</dbReference>
<feature type="domain" description="CATSPERD beta-propeller" evidence="21">
    <location>
        <begin position="195"/>
        <end position="374"/>
    </location>
</feature>
<dbReference type="InterPro" id="IPR053813">
    <property type="entry name" value="CATSPERD_beta-prop"/>
</dbReference>
<feature type="transmembrane region" description="Helical" evidence="19">
    <location>
        <begin position="733"/>
        <end position="754"/>
    </location>
</feature>
<evidence type="ECO:0000259" key="23">
    <source>
        <dbReference type="Pfam" id="PF23747"/>
    </source>
</evidence>
<evidence type="ECO:0000259" key="21">
    <source>
        <dbReference type="Pfam" id="PF15020"/>
    </source>
</evidence>
<dbReference type="GO" id="GO:0036128">
    <property type="term" value="C:CatSper complex"/>
    <property type="evidence" value="ECO:0007669"/>
    <property type="project" value="InterPro"/>
</dbReference>
<dbReference type="GO" id="GO:0097228">
    <property type="term" value="C:sperm principal piece"/>
    <property type="evidence" value="ECO:0007669"/>
    <property type="project" value="TreeGrafter"/>
</dbReference>
<dbReference type="InterPro" id="IPR053814">
    <property type="entry name" value="CATSPERD/E_C"/>
</dbReference>
<evidence type="ECO:0000313" key="24">
    <source>
        <dbReference type="Ensembl" id="ENSCPGP00000010815.1"/>
    </source>
</evidence>
<evidence type="ECO:0000256" key="3">
    <source>
        <dbReference type="ARBA" id="ARBA00022475"/>
    </source>
</evidence>
<dbReference type="Pfam" id="PF23747">
    <property type="entry name" value="Ig-like_CATSPERD"/>
    <property type="match status" value="1"/>
</dbReference>
<evidence type="ECO:0000256" key="2">
    <source>
        <dbReference type="ARBA" id="ARBA00022473"/>
    </source>
</evidence>
<feature type="signal peptide" evidence="20">
    <location>
        <begin position="1"/>
        <end position="21"/>
    </location>
</feature>
<keyword evidence="25" id="KW-1185">Reference proteome</keyword>
<keyword evidence="10" id="KW-0969">Cilium</keyword>
<keyword evidence="14" id="KW-0966">Cell projection</keyword>
<evidence type="ECO:0000256" key="12">
    <source>
        <dbReference type="ARBA" id="ARBA00023157"/>
    </source>
</evidence>
<feature type="chain" id="PRO_5034113619" description="Cation channel sperm-associated auxiliary subunit delta" evidence="20">
    <location>
        <begin position="22"/>
        <end position="798"/>
    </location>
</feature>
<dbReference type="Proteomes" id="UP000694419">
    <property type="component" value="Unplaced"/>
</dbReference>
<dbReference type="InterPro" id="IPR055451">
    <property type="entry name" value="Ig-like_CATSPERD"/>
</dbReference>
<evidence type="ECO:0000256" key="10">
    <source>
        <dbReference type="ARBA" id="ARBA00023069"/>
    </source>
</evidence>
<name>A0A8C3JU41_9CHAR</name>
<organism evidence="24 25">
    <name type="scientific">Calidris pygmaea</name>
    <name type="common">Spoon-billed sandpiper</name>
    <dbReference type="NCBI Taxonomy" id="425635"/>
    <lineage>
        <taxon>Eukaryota</taxon>
        <taxon>Metazoa</taxon>
        <taxon>Chordata</taxon>
        <taxon>Craniata</taxon>
        <taxon>Vertebrata</taxon>
        <taxon>Euteleostomi</taxon>
        <taxon>Archelosauria</taxon>
        <taxon>Archosauria</taxon>
        <taxon>Dinosauria</taxon>
        <taxon>Saurischia</taxon>
        <taxon>Theropoda</taxon>
        <taxon>Coelurosauria</taxon>
        <taxon>Aves</taxon>
        <taxon>Neognathae</taxon>
        <taxon>Neoaves</taxon>
        <taxon>Charadriiformes</taxon>
        <taxon>Scolopacidae</taxon>
        <taxon>Calidris</taxon>
    </lineage>
</organism>
<dbReference type="InterPro" id="IPR028751">
    <property type="entry name" value="CATSPERD/E"/>
</dbReference>
<keyword evidence="9 19" id="KW-1133">Transmembrane helix</keyword>
<proteinExistence type="inferred from homology"/>
<dbReference type="Ensembl" id="ENSCPGT00000011860.1">
    <property type="protein sequence ID" value="ENSCPGP00000010815.1"/>
    <property type="gene ID" value="ENSCPGG00000007697.1"/>
</dbReference>
<keyword evidence="4 19" id="KW-0812">Transmembrane</keyword>
<evidence type="ECO:0000256" key="5">
    <source>
        <dbReference type="ARBA" id="ARBA00022729"/>
    </source>
</evidence>
<evidence type="ECO:0000256" key="18">
    <source>
        <dbReference type="ARBA" id="ARBA00046028"/>
    </source>
</evidence>
<evidence type="ECO:0000256" key="8">
    <source>
        <dbReference type="ARBA" id="ARBA00022871"/>
    </source>
</evidence>
<evidence type="ECO:0000256" key="15">
    <source>
        <dbReference type="ARBA" id="ARBA00037793"/>
    </source>
</evidence>
<sequence>MAPPTWRTLVADLCLWLCLWGHRGSSGCGHTQLAYSKHFGHDTKPARGTHMSYCDTSPLLLRHSCEGHGPSGGEPKAAMYLGKEVCVSLEACESSISPLPVPKELEAKEAIVSTINFRHKDGVSMEANSRAYMCLKSVDRWGPISSSHIPHVGTLKHPLLLHRSRPPPQGAQLDTFCLRHQALHLCQPHLPLAGRGYTFRRIETSTREQGALLEVYNVISFTITSLLIDRSKGNGAGKATGAYFRYNGTKNSRIIQHLALRGFIIPWTADTLLISANNGLITEVTVMPSVTFQSTTFPDSGFLLVTVTGSQVAVLTQGRHLFHSSISQVTSMVHIAKGESIDLKNTGMLFEERGWLILLSPEISNFNQLRDFNKHKCNLQLAVWRSQQSCCPAVLHCTVEILMGDFWNKIYCTDMHESLTLKVIFVPKPGRTSTPLVTVINPNVLVFSAYVIEVELTGDGNTKYLSHVVLEQEHFSEFADADFCNSVHDGEMSTVTVDIPGNPIGCIDVAPLPALVAVSCPPAKHIRIAKNVTVHDKEFIQEAAPRNNFSYTISHNIFDSCFLARKDMQQNYLQIKYNFTNVGYPLLVCYKNAWAPSFELQESNSFQEHIPAEFVPFEINRTRNWEYLLTAHDTNCISQPQNWTPLLEEQESPDLHTAWTRRNYKSLKDWNGSEFKWPSVKYQVLDGKSKIIFPPYNGLYIFKDIAMDLFYSYCDLPVTFSGYAYSAFPRNYLHFWASLTVFLILLLILTSYSLSHLRCKNMTVHTSRTPLDSQKRKKGPPRHSISFKPSYRVCYHIF</sequence>
<evidence type="ECO:0000256" key="19">
    <source>
        <dbReference type="SAM" id="Phobius"/>
    </source>
</evidence>
<evidence type="ECO:0000256" key="14">
    <source>
        <dbReference type="ARBA" id="ARBA00023273"/>
    </source>
</evidence>